<dbReference type="EMBL" id="WNYA01000002">
    <property type="protein sequence ID" value="KAG8587614.1"/>
    <property type="molecule type" value="Genomic_DNA"/>
</dbReference>
<gene>
    <name evidence="1" type="ORF">GDO81_005724</name>
</gene>
<protein>
    <submittedName>
        <fullName evidence="1">Uncharacterized protein</fullName>
    </submittedName>
</protein>
<evidence type="ECO:0000313" key="1">
    <source>
        <dbReference type="EMBL" id="KAG8587614.1"/>
    </source>
</evidence>
<reference evidence="1" key="1">
    <citation type="thesis" date="2020" institute="ProQuest LLC" country="789 East Eisenhower Parkway, Ann Arbor, MI, USA">
        <title>Comparative Genomics and Chromosome Evolution.</title>
        <authorList>
            <person name="Mudd A.B."/>
        </authorList>
    </citation>
    <scope>NUCLEOTIDE SEQUENCE</scope>
    <source>
        <strain evidence="1">237g6f4</strain>
        <tissue evidence="1">Blood</tissue>
    </source>
</reference>
<sequence length="114" mass="13248">MLWRCPKLHLYWEKVLDRLTGLFSCTIVASVEVCILGSKIGVTGSKSGVNYVLKGLLMARKVILFNWKNKNPPNVQNWENRMDILLHAEQLDKKEVNQEMEKLRKVWLTRIPSP</sequence>
<evidence type="ECO:0000313" key="2">
    <source>
        <dbReference type="Proteomes" id="UP000824782"/>
    </source>
</evidence>
<organism evidence="1 2">
    <name type="scientific">Engystomops pustulosus</name>
    <name type="common">Tungara frog</name>
    <name type="synonym">Physalaemus pustulosus</name>
    <dbReference type="NCBI Taxonomy" id="76066"/>
    <lineage>
        <taxon>Eukaryota</taxon>
        <taxon>Metazoa</taxon>
        <taxon>Chordata</taxon>
        <taxon>Craniata</taxon>
        <taxon>Vertebrata</taxon>
        <taxon>Euteleostomi</taxon>
        <taxon>Amphibia</taxon>
        <taxon>Batrachia</taxon>
        <taxon>Anura</taxon>
        <taxon>Neobatrachia</taxon>
        <taxon>Hyloidea</taxon>
        <taxon>Leptodactylidae</taxon>
        <taxon>Leiuperinae</taxon>
        <taxon>Engystomops</taxon>
    </lineage>
</organism>
<dbReference type="Proteomes" id="UP000824782">
    <property type="component" value="Unassembled WGS sequence"/>
</dbReference>
<dbReference type="AlphaFoldDB" id="A0AAV7CR81"/>
<keyword evidence="2" id="KW-1185">Reference proteome</keyword>
<proteinExistence type="predicted"/>
<name>A0AAV7CR81_ENGPU</name>
<accession>A0AAV7CR81</accession>
<comment type="caution">
    <text evidence="1">The sequence shown here is derived from an EMBL/GenBank/DDBJ whole genome shotgun (WGS) entry which is preliminary data.</text>
</comment>